<dbReference type="GO" id="GO:0016020">
    <property type="term" value="C:membrane"/>
    <property type="evidence" value="ECO:0007669"/>
    <property type="project" value="UniProtKB-SubCell"/>
</dbReference>
<evidence type="ECO:0000256" key="3">
    <source>
        <dbReference type="ARBA" id="ARBA00022989"/>
    </source>
</evidence>
<comment type="subcellular location">
    <subcellularLocation>
        <location evidence="1">Membrane</location>
        <topology evidence="1">Multi-pass membrane protein</topology>
    </subcellularLocation>
</comment>
<sequence length="230" mass="24761">MTGWAEYALALALFVASHFLPRLGGLRERLIAALGRRGYFGLYGLLSTLLLVWLVSAAIRAPYVELWAQAPWARWVPNLAMPVALVLVACGLGIRQPFTLGGRKGAAFDPSDPGLAAISRHPLFLALALWAGAHLFPNGDLAMVLIFGSFSLMALAAIPAFDARARRVLGARAAGFFSHTAILSLAPLARPEWRRRNGRRLALRAALGLALWLAALLLHEALIGVVPYPS</sequence>
<reference evidence="8" key="1">
    <citation type="submission" date="2016-11" db="EMBL/GenBank/DDBJ databases">
        <authorList>
            <person name="Varghese N."/>
            <person name="Submissions S."/>
        </authorList>
    </citation>
    <scope>NUCLEOTIDE SEQUENCE [LARGE SCALE GENOMIC DNA]</scope>
    <source>
        <strain evidence="8">DSM 29440</strain>
    </source>
</reference>
<evidence type="ECO:0000256" key="5">
    <source>
        <dbReference type="SAM" id="Phobius"/>
    </source>
</evidence>
<keyword evidence="4 5" id="KW-0472">Membrane</keyword>
<dbReference type="STRING" id="1217970.SAMN05444002_3757"/>
<evidence type="ECO:0000256" key="4">
    <source>
        <dbReference type="ARBA" id="ARBA00023136"/>
    </source>
</evidence>
<proteinExistence type="predicted"/>
<accession>A0A1N6IDY1</accession>
<dbReference type="OrthoDB" id="7828645at2"/>
<evidence type="ECO:0000259" key="6">
    <source>
        <dbReference type="Pfam" id="PF07298"/>
    </source>
</evidence>
<feature type="transmembrane region" description="Helical" evidence="5">
    <location>
        <begin position="6"/>
        <end position="26"/>
    </location>
</feature>
<dbReference type="EMBL" id="FSRL01000002">
    <property type="protein sequence ID" value="SIO30254.1"/>
    <property type="molecule type" value="Genomic_DNA"/>
</dbReference>
<feature type="transmembrane region" description="Helical" evidence="5">
    <location>
        <begin position="115"/>
        <end position="136"/>
    </location>
</feature>
<organism evidence="7 8">
    <name type="scientific">Vannielia litorea</name>
    <dbReference type="NCBI Taxonomy" id="1217970"/>
    <lineage>
        <taxon>Bacteria</taxon>
        <taxon>Pseudomonadati</taxon>
        <taxon>Pseudomonadota</taxon>
        <taxon>Alphaproteobacteria</taxon>
        <taxon>Rhodobacterales</taxon>
        <taxon>Paracoccaceae</taxon>
        <taxon>Vannielia</taxon>
    </lineage>
</organism>
<keyword evidence="8" id="KW-1185">Reference proteome</keyword>
<feature type="transmembrane region" description="Helical" evidence="5">
    <location>
        <begin position="142"/>
        <end position="161"/>
    </location>
</feature>
<dbReference type="Proteomes" id="UP000184932">
    <property type="component" value="Unassembled WGS sequence"/>
</dbReference>
<gene>
    <name evidence="7" type="ORF">SAMN05444002_3757</name>
</gene>
<feature type="transmembrane region" description="Helical" evidence="5">
    <location>
        <begin position="201"/>
        <end position="226"/>
    </location>
</feature>
<keyword evidence="2 5" id="KW-0812">Transmembrane</keyword>
<evidence type="ECO:0000313" key="8">
    <source>
        <dbReference type="Proteomes" id="UP000184932"/>
    </source>
</evidence>
<dbReference type="RefSeq" id="WP_074257915.1">
    <property type="nucleotide sequence ID" value="NZ_FSRL01000002.1"/>
</dbReference>
<evidence type="ECO:0000256" key="1">
    <source>
        <dbReference type="ARBA" id="ARBA00004141"/>
    </source>
</evidence>
<feature type="transmembrane region" description="Helical" evidence="5">
    <location>
        <begin position="38"/>
        <end position="63"/>
    </location>
</feature>
<dbReference type="Pfam" id="PF07298">
    <property type="entry name" value="NnrU"/>
    <property type="match status" value="1"/>
</dbReference>
<dbReference type="InterPro" id="IPR009915">
    <property type="entry name" value="NnrU_dom"/>
</dbReference>
<evidence type="ECO:0000256" key="2">
    <source>
        <dbReference type="ARBA" id="ARBA00022692"/>
    </source>
</evidence>
<protein>
    <submittedName>
        <fullName evidence="7">Uncharacterized membrane protein</fullName>
    </submittedName>
</protein>
<feature type="transmembrane region" description="Helical" evidence="5">
    <location>
        <begin position="75"/>
        <end position="94"/>
    </location>
</feature>
<evidence type="ECO:0000313" key="7">
    <source>
        <dbReference type="EMBL" id="SIO30254.1"/>
    </source>
</evidence>
<keyword evidence="3 5" id="KW-1133">Transmembrane helix</keyword>
<name>A0A1N6IDY1_9RHOB</name>
<feature type="domain" description="NnrU" evidence="6">
    <location>
        <begin position="8"/>
        <end position="227"/>
    </location>
</feature>
<dbReference type="AlphaFoldDB" id="A0A1N6IDY1"/>